<evidence type="ECO:0000313" key="3">
    <source>
        <dbReference type="Proteomes" id="UP001258315"/>
    </source>
</evidence>
<dbReference type="RefSeq" id="WP_311948660.1">
    <property type="nucleotide sequence ID" value="NZ_JAVLVU010000001.1"/>
</dbReference>
<protein>
    <recommendedName>
        <fullName evidence="1">N-acetyltransferase domain-containing protein</fullName>
    </recommendedName>
</protein>
<name>A0ABU3GS56_9SPHI</name>
<organism evidence="2 3">
    <name type="scientific">Mucilaginibacter terrae</name>
    <dbReference type="NCBI Taxonomy" id="1955052"/>
    <lineage>
        <taxon>Bacteria</taxon>
        <taxon>Pseudomonadati</taxon>
        <taxon>Bacteroidota</taxon>
        <taxon>Sphingobacteriia</taxon>
        <taxon>Sphingobacteriales</taxon>
        <taxon>Sphingobacteriaceae</taxon>
        <taxon>Mucilaginibacter</taxon>
    </lineage>
</organism>
<keyword evidence="3" id="KW-1185">Reference proteome</keyword>
<evidence type="ECO:0000313" key="2">
    <source>
        <dbReference type="EMBL" id="MDT3402306.1"/>
    </source>
</evidence>
<sequence>MIIANKNDRGAVIDILAEAFDDNQSVNYIVGPGSGRKRRIQALMAYSFDVCQLFGEVWLSDDRKACLLYLYPERKKTNFRSILLDIRLIWQAIGICRTGLALKREKLIARKQLKGKTLYLWFIGIKSGDQRKGAGTALLKELIDVADIEFRNIILETSTTRNLPWYEKLGFSTYDELELSYHLHFLKKEPD</sequence>
<dbReference type="InterPro" id="IPR000182">
    <property type="entry name" value="GNAT_dom"/>
</dbReference>
<dbReference type="EMBL" id="JAVLVU010000001">
    <property type="protein sequence ID" value="MDT3402306.1"/>
    <property type="molecule type" value="Genomic_DNA"/>
</dbReference>
<dbReference type="PANTHER" id="PTHR42791">
    <property type="entry name" value="GNAT FAMILY ACETYLTRANSFERASE"/>
    <property type="match status" value="1"/>
</dbReference>
<reference evidence="3" key="1">
    <citation type="submission" date="2023-07" db="EMBL/GenBank/DDBJ databases">
        <title>Functional and genomic diversity of the sorghum phyllosphere microbiome.</title>
        <authorList>
            <person name="Shade A."/>
        </authorList>
    </citation>
    <scope>NUCLEOTIDE SEQUENCE [LARGE SCALE GENOMIC DNA]</scope>
    <source>
        <strain evidence="3">SORGH_AS_0422</strain>
    </source>
</reference>
<gene>
    <name evidence="2" type="ORF">QE417_001378</name>
</gene>
<dbReference type="PROSITE" id="PS51186">
    <property type="entry name" value="GNAT"/>
    <property type="match status" value="1"/>
</dbReference>
<feature type="domain" description="N-acetyltransferase" evidence="1">
    <location>
        <begin position="57"/>
        <end position="191"/>
    </location>
</feature>
<dbReference type="InterPro" id="IPR052523">
    <property type="entry name" value="Trichothecene_AcTrans"/>
</dbReference>
<dbReference type="Gene3D" id="3.40.630.30">
    <property type="match status" value="1"/>
</dbReference>
<evidence type="ECO:0000259" key="1">
    <source>
        <dbReference type="PROSITE" id="PS51186"/>
    </source>
</evidence>
<dbReference type="CDD" id="cd04301">
    <property type="entry name" value="NAT_SF"/>
    <property type="match status" value="1"/>
</dbReference>
<dbReference type="SUPFAM" id="SSF55729">
    <property type="entry name" value="Acyl-CoA N-acyltransferases (Nat)"/>
    <property type="match status" value="1"/>
</dbReference>
<dbReference type="Pfam" id="PF00583">
    <property type="entry name" value="Acetyltransf_1"/>
    <property type="match status" value="1"/>
</dbReference>
<dbReference type="InterPro" id="IPR016181">
    <property type="entry name" value="Acyl_CoA_acyltransferase"/>
</dbReference>
<dbReference type="PANTHER" id="PTHR42791:SF1">
    <property type="entry name" value="N-ACETYLTRANSFERASE DOMAIN-CONTAINING PROTEIN"/>
    <property type="match status" value="1"/>
</dbReference>
<proteinExistence type="predicted"/>
<comment type="caution">
    <text evidence="2">The sequence shown here is derived from an EMBL/GenBank/DDBJ whole genome shotgun (WGS) entry which is preliminary data.</text>
</comment>
<accession>A0ABU3GS56</accession>
<dbReference type="Proteomes" id="UP001258315">
    <property type="component" value="Unassembled WGS sequence"/>
</dbReference>